<dbReference type="STRING" id="311458.CSUB_C1670"/>
<evidence type="ECO:0000313" key="18">
    <source>
        <dbReference type="Proteomes" id="UP000008120"/>
    </source>
</evidence>
<dbReference type="GO" id="GO:0005737">
    <property type="term" value="C:cytoplasm"/>
    <property type="evidence" value="ECO:0007669"/>
    <property type="project" value="UniProtKB-SubCell"/>
</dbReference>
<dbReference type="InterPro" id="IPR029026">
    <property type="entry name" value="tRNA_m1G_MTases_N"/>
</dbReference>
<dbReference type="PANTHER" id="PTHR42197:SF1">
    <property type="entry name" value="TRNA (CYTIDINE(56)-2'-O)-METHYLTRANSFERASE"/>
    <property type="match status" value="1"/>
</dbReference>
<feature type="binding site" evidence="14">
    <location>
        <position position="80"/>
    </location>
    <ligand>
        <name>S-adenosyl-L-methionine</name>
        <dbReference type="ChEBI" id="CHEBI:59789"/>
    </ligand>
</feature>
<name>E6N9D1_CALS0</name>
<dbReference type="GO" id="GO:0002128">
    <property type="term" value="P:tRNA nucleoside ribose methylation"/>
    <property type="evidence" value="ECO:0007669"/>
    <property type="project" value="UniProtKB-UniRule"/>
</dbReference>
<dbReference type="GO" id="GO:0106059">
    <property type="term" value="F:tRNA (cytidine(56)-2'-O)-methyltransferase activity"/>
    <property type="evidence" value="ECO:0007669"/>
    <property type="project" value="UniProtKB-EC"/>
</dbReference>
<dbReference type="EC" id="2.1.1.206" evidence="5 14"/>
<comment type="function">
    <text evidence="1 14">Specifically catalyzes the AdoMet-dependent 2'-O-ribose methylation of cytidine at position 56 in tRNAs.</text>
</comment>
<sequence>MITVLRLGHRAQRDKRLSTHVALVARAFGADNLFYTGDYDQTLEDSVNKVVEKWGGAFKIEYTSSWKTLVKTWSGKIVHLTMYGLPLKTVIEEIRAIMRQFDLLVIVGGEKVEGEVFQVADYNVAVTSQPHSEAAALAVFLDWVFQGSEMDRVYPDAAISVIPSTKGKVVVKRRDLLETDFGVDGLTR</sequence>
<dbReference type="SUPFAM" id="SSF75217">
    <property type="entry name" value="alpha/beta knot"/>
    <property type="match status" value="1"/>
</dbReference>
<comment type="subcellular location">
    <subcellularLocation>
        <location evidence="2 14">Cytoplasm</location>
    </subcellularLocation>
</comment>
<dbReference type="Gene3D" id="3.40.1280.10">
    <property type="match status" value="1"/>
</dbReference>
<dbReference type="Proteomes" id="UP000008120">
    <property type="component" value="Chromosome"/>
</dbReference>
<evidence type="ECO:0000256" key="12">
    <source>
        <dbReference type="ARBA" id="ARBA00029826"/>
    </source>
</evidence>
<comment type="catalytic activity">
    <reaction evidence="13 14">
        <text>cytidine(56) in tRNA + S-adenosyl-L-methionine = 2'-O-methylcytidine(56) in tRNA + S-adenosyl-L-homocysteine + H(+)</text>
        <dbReference type="Rhea" id="RHEA:42968"/>
        <dbReference type="Rhea" id="RHEA-COMP:10308"/>
        <dbReference type="Rhea" id="RHEA-COMP:10309"/>
        <dbReference type="ChEBI" id="CHEBI:15378"/>
        <dbReference type="ChEBI" id="CHEBI:57856"/>
        <dbReference type="ChEBI" id="CHEBI:59789"/>
        <dbReference type="ChEBI" id="CHEBI:74495"/>
        <dbReference type="ChEBI" id="CHEBI:82748"/>
        <dbReference type="EC" id="2.1.1.206"/>
    </reaction>
</comment>
<comment type="subunit">
    <text evidence="4 14">Homodimer.</text>
</comment>
<dbReference type="NCBIfam" id="NF003048">
    <property type="entry name" value="PRK03958.1"/>
    <property type="match status" value="1"/>
</dbReference>
<dbReference type="CDD" id="cd18083">
    <property type="entry name" value="aTrm56-like"/>
    <property type="match status" value="1"/>
</dbReference>
<evidence type="ECO:0000256" key="6">
    <source>
        <dbReference type="ARBA" id="ARBA00013709"/>
    </source>
</evidence>
<dbReference type="InterPro" id="IPR029028">
    <property type="entry name" value="Alpha/beta_knot_MTases"/>
</dbReference>
<dbReference type="BioCyc" id="CCAL311458:G131R-1697-MONOMER"/>
<evidence type="ECO:0000256" key="5">
    <source>
        <dbReference type="ARBA" id="ARBA00012624"/>
    </source>
</evidence>
<keyword evidence="7 14" id="KW-0963">Cytoplasm</keyword>
<evidence type="ECO:0000256" key="4">
    <source>
        <dbReference type="ARBA" id="ARBA00011738"/>
    </source>
</evidence>
<dbReference type="KEGG" id="csu:CSUB_C1670"/>
<comment type="similarity">
    <text evidence="3 14">Belongs to the aTrm56 family.</text>
</comment>
<gene>
    <name evidence="17" type="ORF">CSUB_C1670</name>
    <name evidence="15" type="ORF">HGMM_F09F01C36</name>
    <name evidence="16" type="ORF">HGMM_F20G01C40</name>
</gene>
<accession>E6N9D1</accession>
<dbReference type="PIRSF" id="PIRSF016123">
    <property type="entry name" value="UCP016123"/>
    <property type="match status" value="1"/>
</dbReference>
<evidence type="ECO:0000313" key="16">
    <source>
        <dbReference type="EMBL" id="BAJ49791.1"/>
    </source>
</evidence>
<dbReference type="EMBL" id="BA000048">
    <property type="protein sequence ID" value="BAJ51521.1"/>
    <property type="molecule type" value="Genomic_DNA"/>
</dbReference>
<evidence type="ECO:0000256" key="7">
    <source>
        <dbReference type="ARBA" id="ARBA00022490"/>
    </source>
</evidence>
<evidence type="ECO:0000256" key="14">
    <source>
        <dbReference type="HAMAP-Rule" id="MF_00077"/>
    </source>
</evidence>
<dbReference type="Pfam" id="PF01994">
    <property type="entry name" value="Trm56"/>
    <property type="match status" value="1"/>
</dbReference>
<comment type="caution">
    <text evidence="14">Lacks conserved residue(s) required for the propagation of feature annotation.</text>
</comment>
<protein>
    <recommendedName>
        <fullName evidence="6 14">tRNA (cytidine(56)-2'-O)-methyltransferase</fullName>
        <ecNumber evidence="5 14">2.1.1.206</ecNumber>
    </recommendedName>
    <alternativeName>
        <fullName evidence="12 14">tRNA ribose 2'-O-methyltransferase aTrm56</fullName>
    </alternativeName>
</protein>
<evidence type="ECO:0000256" key="9">
    <source>
        <dbReference type="ARBA" id="ARBA00022679"/>
    </source>
</evidence>
<evidence type="ECO:0000256" key="11">
    <source>
        <dbReference type="ARBA" id="ARBA00022694"/>
    </source>
</evidence>
<evidence type="ECO:0000256" key="2">
    <source>
        <dbReference type="ARBA" id="ARBA00004496"/>
    </source>
</evidence>
<evidence type="ECO:0000256" key="10">
    <source>
        <dbReference type="ARBA" id="ARBA00022691"/>
    </source>
</evidence>
<keyword evidence="8 14" id="KW-0489">Methyltransferase</keyword>
<dbReference type="EMBL" id="AP011902">
    <property type="protein sequence ID" value="BAJ49791.1"/>
    <property type="molecule type" value="Genomic_DNA"/>
</dbReference>
<keyword evidence="10 14" id="KW-0949">S-adenosyl-L-methionine</keyword>
<keyword evidence="11 14" id="KW-0819">tRNA processing</keyword>
<evidence type="ECO:0000313" key="17">
    <source>
        <dbReference type="EMBL" id="BAJ51521.1"/>
    </source>
</evidence>
<evidence type="ECO:0000256" key="8">
    <source>
        <dbReference type="ARBA" id="ARBA00022603"/>
    </source>
</evidence>
<reference evidence="15 18" key="1">
    <citation type="journal article" date="2005" name="Environ. Microbiol.">
        <title>Genetic and functional properties of uncultivated thermophilic crenarchaeotes from a subsurface gold mine as revealed by analysis of genome fragments.</title>
        <authorList>
            <person name="Nunoura T."/>
            <person name="Hirayama H."/>
            <person name="Takami H."/>
            <person name="Oida H."/>
            <person name="Nishi S."/>
            <person name="Shimamura S."/>
            <person name="Suzuki Y."/>
            <person name="Inagaki F."/>
            <person name="Takai K."/>
            <person name="Nealson K.H."/>
            <person name="Horikoshi K."/>
        </authorList>
    </citation>
    <scope>NUCLEOTIDE SEQUENCE [LARGE SCALE GENOMIC DNA]</scope>
</reference>
<evidence type="ECO:0000256" key="3">
    <source>
        <dbReference type="ARBA" id="ARBA00010324"/>
    </source>
</evidence>
<feature type="binding site" evidence="14">
    <location>
        <begin position="108"/>
        <end position="112"/>
    </location>
    <ligand>
        <name>S-adenosyl-L-methionine</name>
        <dbReference type="ChEBI" id="CHEBI:59789"/>
    </ligand>
</feature>
<keyword evidence="9 14" id="KW-0808">Transferase</keyword>
<evidence type="ECO:0000256" key="13">
    <source>
        <dbReference type="ARBA" id="ARBA00047792"/>
    </source>
</evidence>
<dbReference type="InterPro" id="IPR002845">
    <property type="entry name" value="tRNA_mtfrase_aTrm56"/>
</dbReference>
<dbReference type="HAMAP" id="MF_00077">
    <property type="entry name" value="tRNA_methyltr_aTrm56"/>
    <property type="match status" value="1"/>
</dbReference>
<reference evidence="15 18" key="2">
    <citation type="journal article" date="2011" name="Nucleic Acids Res.">
        <title>Insights into the evolution of Archaea and eukaryotic protein modifier systems revealed by the genome of a novel archaeal group.</title>
        <authorList>
            <person name="Nunoura T."/>
            <person name="Takaki Y."/>
            <person name="Kakuta J."/>
            <person name="Nishi S."/>
            <person name="Sugahara J."/>
            <person name="Kazama H."/>
            <person name="Chee G."/>
            <person name="Hattori M."/>
            <person name="Kanai A."/>
            <person name="Atomi H."/>
            <person name="Takai K."/>
            <person name="Takami H."/>
        </authorList>
    </citation>
    <scope>NUCLEOTIDE SEQUENCE [LARGE SCALE GENOMIC DNA]</scope>
</reference>
<organism evidence="15 18">
    <name type="scientific">Caldiarchaeum subterraneum</name>
    <dbReference type="NCBI Taxonomy" id="311458"/>
    <lineage>
        <taxon>Archaea</taxon>
        <taxon>Nitrososphaerota</taxon>
        <taxon>Candidatus Caldarchaeales</taxon>
        <taxon>Candidatus Caldarchaeaceae</taxon>
        <taxon>Candidatus Caldarchaeum</taxon>
    </lineage>
</organism>
<dbReference type="EMBL" id="AP011875">
    <property type="protein sequence ID" value="BAJ48900.1"/>
    <property type="molecule type" value="Genomic_DNA"/>
</dbReference>
<proteinExistence type="inferred from homology"/>
<dbReference type="PANTHER" id="PTHR42197">
    <property type="entry name" value="TRNA (CYTIDINE(56)-2'-O)-METHYLTRANSFERASE"/>
    <property type="match status" value="1"/>
</dbReference>
<dbReference type="AlphaFoldDB" id="E6N9D1"/>
<evidence type="ECO:0000256" key="1">
    <source>
        <dbReference type="ARBA" id="ARBA00003959"/>
    </source>
</evidence>
<evidence type="ECO:0000313" key="15">
    <source>
        <dbReference type="EMBL" id="BAJ48900.1"/>
    </source>
</evidence>